<keyword evidence="3" id="KW-1185">Reference proteome</keyword>
<dbReference type="PROSITE" id="PS00383">
    <property type="entry name" value="TYR_PHOSPHATASE_1"/>
    <property type="match status" value="1"/>
</dbReference>
<dbReference type="Pfam" id="PF13350">
    <property type="entry name" value="Y_phosphatase3"/>
    <property type="match status" value="1"/>
</dbReference>
<evidence type="ECO:0000313" key="2">
    <source>
        <dbReference type="EMBL" id="TQM85206.1"/>
    </source>
</evidence>
<dbReference type="InterPro" id="IPR016130">
    <property type="entry name" value="Tyr_Pase_AS"/>
</dbReference>
<dbReference type="InterPro" id="IPR026893">
    <property type="entry name" value="Tyr/Ser_Pase_IphP-type"/>
</dbReference>
<dbReference type="RefSeq" id="WP_141983276.1">
    <property type="nucleotide sequence ID" value="NZ_VFPP01000001.1"/>
</dbReference>
<dbReference type="Gene3D" id="3.90.190.10">
    <property type="entry name" value="Protein tyrosine phosphatase superfamily"/>
    <property type="match status" value="1"/>
</dbReference>
<protein>
    <submittedName>
        <fullName evidence="2">Protein-tyrosine phosphatase</fullName>
    </submittedName>
</protein>
<sequence length="251" mass="27121">MDVASRFLDIDGLFNFRDLGGYRTEDGRSVAWGRLYRSDGLHRLTGRGAAAFLALGAATVLDLRTAAELSERTWEPPPDWPGRLLHVPLLRRVPDWSALPSEESARPDFAVDHYREIAVEGASGLRAAVEALAAPDALPAVFHCAAGKDRTGVLAAFVLRLLGVPAEDVADDYALSETATARWQASVTAGGEDDTRTHWSHVPPSMLTANRETMLGFLRAIEDEHGSPAGFATALGLRPTTLDRLRAALLD</sequence>
<organism evidence="2 3">
    <name type="scientific">Saccharothrix saharensis</name>
    <dbReference type="NCBI Taxonomy" id="571190"/>
    <lineage>
        <taxon>Bacteria</taxon>
        <taxon>Bacillati</taxon>
        <taxon>Actinomycetota</taxon>
        <taxon>Actinomycetes</taxon>
        <taxon>Pseudonocardiales</taxon>
        <taxon>Pseudonocardiaceae</taxon>
        <taxon>Saccharothrix</taxon>
    </lineage>
</organism>
<comment type="similarity">
    <text evidence="1">Belongs to the protein-tyrosine phosphatase family.</text>
</comment>
<dbReference type="InterPro" id="IPR029021">
    <property type="entry name" value="Prot-tyrosine_phosphatase-like"/>
</dbReference>
<proteinExistence type="inferred from homology"/>
<accession>A0A543JQU0</accession>
<evidence type="ECO:0000313" key="3">
    <source>
        <dbReference type="Proteomes" id="UP000316628"/>
    </source>
</evidence>
<dbReference type="OrthoDB" id="1188001at2"/>
<gene>
    <name evidence="2" type="ORF">FHX81_7679</name>
</gene>
<dbReference type="GO" id="GO:0004721">
    <property type="term" value="F:phosphoprotein phosphatase activity"/>
    <property type="evidence" value="ECO:0007669"/>
    <property type="project" value="InterPro"/>
</dbReference>
<evidence type="ECO:0000256" key="1">
    <source>
        <dbReference type="ARBA" id="ARBA00009580"/>
    </source>
</evidence>
<comment type="caution">
    <text evidence="2">The sequence shown here is derived from an EMBL/GenBank/DDBJ whole genome shotgun (WGS) entry which is preliminary data.</text>
</comment>
<dbReference type="SUPFAM" id="SSF52799">
    <property type="entry name" value="(Phosphotyrosine protein) phosphatases II"/>
    <property type="match status" value="1"/>
</dbReference>
<dbReference type="Proteomes" id="UP000316628">
    <property type="component" value="Unassembled WGS sequence"/>
</dbReference>
<name>A0A543JQU0_9PSEU</name>
<dbReference type="EMBL" id="VFPP01000001">
    <property type="protein sequence ID" value="TQM85206.1"/>
    <property type="molecule type" value="Genomic_DNA"/>
</dbReference>
<reference evidence="2 3" key="1">
    <citation type="submission" date="2019-06" db="EMBL/GenBank/DDBJ databases">
        <title>Sequencing the genomes of 1000 actinobacteria strains.</title>
        <authorList>
            <person name="Klenk H.-P."/>
        </authorList>
    </citation>
    <scope>NUCLEOTIDE SEQUENCE [LARGE SCALE GENOMIC DNA]</scope>
    <source>
        <strain evidence="2 3">DSM 45456</strain>
    </source>
</reference>
<dbReference type="PANTHER" id="PTHR31126">
    <property type="entry name" value="TYROSINE-PROTEIN PHOSPHATASE"/>
    <property type="match status" value="1"/>
</dbReference>
<dbReference type="AlphaFoldDB" id="A0A543JQU0"/>
<dbReference type="PANTHER" id="PTHR31126:SF1">
    <property type="entry name" value="TYROSINE SPECIFIC PROTEIN PHOSPHATASES DOMAIN-CONTAINING PROTEIN"/>
    <property type="match status" value="1"/>
</dbReference>